<gene>
    <name evidence="7 8" type="primary">hemL</name>
    <name evidence="8" type="ORF">FIA58_006820</name>
</gene>
<comment type="cofactor">
    <cofactor evidence="1 7">
        <name>pyridoxal 5'-phosphate</name>
        <dbReference type="ChEBI" id="CHEBI:597326"/>
    </cofactor>
</comment>
<dbReference type="InterPro" id="IPR015421">
    <property type="entry name" value="PyrdxlP-dep_Trfase_major"/>
</dbReference>
<dbReference type="InterPro" id="IPR015422">
    <property type="entry name" value="PyrdxlP-dep_Trfase_small"/>
</dbReference>
<dbReference type="Gene3D" id="3.90.1150.10">
    <property type="entry name" value="Aspartate Aminotransferase, domain 1"/>
    <property type="match status" value="1"/>
</dbReference>
<dbReference type="Pfam" id="PF00202">
    <property type="entry name" value="Aminotran_3"/>
    <property type="match status" value="1"/>
</dbReference>
<dbReference type="PANTHER" id="PTHR43713">
    <property type="entry name" value="GLUTAMATE-1-SEMIALDEHYDE 2,1-AMINOMUTASE"/>
    <property type="match status" value="1"/>
</dbReference>
<sequence length="428" mass="46663">MEYKRSSELFVEANKVIPGGVNSPVRAFKAVGGTPLFIKEAKEAYLYDEDGNKYIDYINSWGPMILGHAYEPVVNAVIERAKKGTSFGTPTELETKIAALAISMVPNIDKIRFVSSGTEACMSAIRLARGFTRREKIIKFSGCYHGHSDSFLIAAGSGASTFGVPNSPGVTEGTAKDTLLANYNDIDNVKQLFESNKNEIAALIIEPVAGNMGCIPPKKGFLEQLREVCSENGALLVFDEVMTGFRLAKGGAQELYGVDADIVCFGKVIGGGLPVGAFAAREEIMNYLSPLGPVYQAGTLSGNPLAMAAGYEMLKVLNEDNAIFQRLEEKTAYLEKGINEVLSENKMDFTINRIGSMISVHFDSSPVFDFETAKNGDNETFKKFFHGLLQKGVYIAPSAYETWFITDALTYEDLNYTIKAIKDVAVEL</sequence>
<evidence type="ECO:0000313" key="9">
    <source>
        <dbReference type="Proteomes" id="UP000817854"/>
    </source>
</evidence>
<dbReference type="InterPro" id="IPR049704">
    <property type="entry name" value="Aminotrans_3_PPA_site"/>
</dbReference>
<dbReference type="HAMAP" id="MF_00375">
    <property type="entry name" value="HemL_aminotrans_3"/>
    <property type="match status" value="1"/>
</dbReference>
<dbReference type="InterPro" id="IPR005814">
    <property type="entry name" value="Aminotrans_3"/>
</dbReference>
<name>A0ABX0IP91_9FLAO</name>
<dbReference type="EC" id="5.4.3.8" evidence="7"/>
<dbReference type="NCBIfam" id="TIGR00713">
    <property type="entry name" value="hemL"/>
    <property type="match status" value="1"/>
</dbReference>
<dbReference type="CDD" id="cd00610">
    <property type="entry name" value="OAT_like"/>
    <property type="match status" value="1"/>
</dbReference>
<keyword evidence="9" id="KW-1185">Reference proteome</keyword>
<dbReference type="RefSeq" id="WP_140961485.1">
    <property type="nucleotide sequence ID" value="NZ_VEVQ02000003.1"/>
</dbReference>
<dbReference type="PROSITE" id="PS00600">
    <property type="entry name" value="AA_TRANSFER_CLASS_3"/>
    <property type="match status" value="1"/>
</dbReference>
<evidence type="ECO:0000256" key="1">
    <source>
        <dbReference type="ARBA" id="ARBA00001933"/>
    </source>
</evidence>
<organism evidence="8 9">
    <name type="scientific">Flavobacterium jejuense</name>
    <dbReference type="NCBI Taxonomy" id="1544455"/>
    <lineage>
        <taxon>Bacteria</taxon>
        <taxon>Pseudomonadati</taxon>
        <taxon>Bacteroidota</taxon>
        <taxon>Flavobacteriia</taxon>
        <taxon>Flavobacteriales</taxon>
        <taxon>Flavobacteriaceae</taxon>
        <taxon>Flavobacterium</taxon>
    </lineage>
</organism>
<dbReference type="NCBIfam" id="NF000818">
    <property type="entry name" value="PRK00062.1"/>
    <property type="match status" value="1"/>
</dbReference>
<comment type="catalytic activity">
    <reaction evidence="7">
        <text>(S)-4-amino-5-oxopentanoate = 5-aminolevulinate</text>
        <dbReference type="Rhea" id="RHEA:14265"/>
        <dbReference type="ChEBI" id="CHEBI:57501"/>
        <dbReference type="ChEBI" id="CHEBI:356416"/>
        <dbReference type="EC" id="5.4.3.8"/>
    </reaction>
</comment>
<evidence type="ECO:0000256" key="6">
    <source>
        <dbReference type="ARBA" id="ARBA00023244"/>
    </source>
</evidence>
<evidence type="ECO:0000256" key="5">
    <source>
        <dbReference type="ARBA" id="ARBA00023235"/>
    </source>
</evidence>
<keyword evidence="4 7" id="KW-0663">Pyridoxal phosphate</keyword>
<keyword evidence="7" id="KW-0963">Cytoplasm</keyword>
<accession>A0ABX0IP91</accession>
<feature type="modified residue" description="N6-(pyridoxal phosphate)lysine" evidence="7">
    <location>
        <position position="267"/>
    </location>
</feature>
<reference evidence="8 9" key="3">
    <citation type="submission" date="2020-02" db="EMBL/GenBank/DDBJ databases">
        <title>Flavobacterium profundi sp. nov., isolated from a deep-sea seamount.</title>
        <authorList>
            <person name="Zhang D.-C."/>
        </authorList>
    </citation>
    <scope>NUCLEOTIDE SEQUENCE [LARGE SCALE GENOMIC DNA]</scope>
    <source>
        <strain evidence="8 9">EC11</strain>
    </source>
</reference>
<comment type="caution">
    <text evidence="8">The sequence shown here is derived from an EMBL/GenBank/DDBJ whole genome shotgun (WGS) entry which is preliminary data.</text>
</comment>
<keyword evidence="5 7" id="KW-0413">Isomerase</keyword>
<evidence type="ECO:0000256" key="4">
    <source>
        <dbReference type="ARBA" id="ARBA00022898"/>
    </source>
</evidence>
<dbReference type="Proteomes" id="UP000817854">
    <property type="component" value="Unassembled WGS sequence"/>
</dbReference>
<dbReference type="SUPFAM" id="SSF53383">
    <property type="entry name" value="PLP-dependent transferases"/>
    <property type="match status" value="1"/>
</dbReference>
<dbReference type="EMBL" id="VEVQ02000003">
    <property type="protein sequence ID" value="NHN25383.1"/>
    <property type="molecule type" value="Genomic_DNA"/>
</dbReference>
<dbReference type="InterPro" id="IPR015424">
    <property type="entry name" value="PyrdxlP-dep_Trfase"/>
</dbReference>
<protein>
    <recommendedName>
        <fullName evidence="7">Glutamate-1-semialdehyde 2,1-aminomutase</fullName>
        <shortName evidence="7">GSA</shortName>
        <ecNumber evidence="7">5.4.3.8</ecNumber>
    </recommendedName>
    <alternativeName>
        <fullName evidence="7">Glutamate-1-semialdehyde aminotransferase</fullName>
        <shortName evidence="7">GSA-AT</shortName>
    </alternativeName>
</protein>
<dbReference type="PANTHER" id="PTHR43713:SF3">
    <property type="entry name" value="GLUTAMATE-1-SEMIALDEHYDE 2,1-AMINOMUTASE 1, CHLOROPLASTIC-RELATED"/>
    <property type="match status" value="1"/>
</dbReference>
<evidence type="ECO:0000313" key="8">
    <source>
        <dbReference type="EMBL" id="NHN25383.1"/>
    </source>
</evidence>
<evidence type="ECO:0000256" key="2">
    <source>
        <dbReference type="ARBA" id="ARBA00004819"/>
    </source>
</evidence>
<comment type="pathway">
    <text evidence="2">Porphyrin-containing compound metabolism; protoporphyrin-IX biosynthesis; 5-aminolevulinate from L-glutamyl-tRNA(Glu): step 2/2.</text>
</comment>
<dbReference type="Gene3D" id="3.40.640.10">
    <property type="entry name" value="Type I PLP-dependent aspartate aminotransferase-like (Major domain)"/>
    <property type="match status" value="1"/>
</dbReference>
<dbReference type="GO" id="GO:0042286">
    <property type="term" value="F:glutamate-1-semialdehyde 2,1-aminomutase activity"/>
    <property type="evidence" value="ECO:0007669"/>
    <property type="project" value="UniProtKB-EC"/>
</dbReference>
<comment type="subunit">
    <text evidence="7">Homodimer.</text>
</comment>
<reference evidence="8 9" key="2">
    <citation type="submission" date="2019-05" db="EMBL/GenBank/DDBJ databases">
        <authorList>
            <person name="Lianzixin W."/>
        </authorList>
    </citation>
    <scope>NUCLEOTIDE SEQUENCE [LARGE SCALE GENOMIC DNA]</scope>
    <source>
        <strain evidence="8 9">EC11</strain>
    </source>
</reference>
<comment type="subcellular location">
    <subcellularLocation>
        <location evidence="7">Cytoplasm</location>
    </subcellularLocation>
</comment>
<keyword evidence="6 7" id="KW-0627">Porphyrin biosynthesis</keyword>
<evidence type="ECO:0000256" key="7">
    <source>
        <dbReference type="HAMAP-Rule" id="MF_00375"/>
    </source>
</evidence>
<dbReference type="InterPro" id="IPR004639">
    <property type="entry name" value="4pyrrol_synth_GluAld_NH2Trfase"/>
</dbReference>
<evidence type="ECO:0000256" key="3">
    <source>
        <dbReference type="ARBA" id="ARBA00008981"/>
    </source>
</evidence>
<reference evidence="9" key="1">
    <citation type="submission" date="2019-05" db="EMBL/GenBank/DDBJ databases">
        <title>Flavobacterium profundi sp. nov., isolated from a deep-sea seamount.</title>
        <authorList>
            <person name="Zhang D.-C."/>
        </authorList>
    </citation>
    <scope>NUCLEOTIDE SEQUENCE [LARGE SCALE GENOMIC DNA]</scope>
    <source>
        <strain evidence="9">EC11</strain>
    </source>
</reference>
<comment type="similarity">
    <text evidence="3 7">Belongs to the class-III pyridoxal-phosphate-dependent aminotransferase family. HemL subfamily.</text>
</comment>
<proteinExistence type="inferred from homology"/>